<name>A0A6A5X2B7_9PLEO</name>
<feature type="compositionally biased region" description="Acidic residues" evidence="2">
    <location>
        <begin position="422"/>
        <end position="438"/>
    </location>
</feature>
<feature type="domain" description="AAR2 N-terminal" evidence="5">
    <location>
        <begin position="7"/>
        <end position="152"/>
    </location>
</feature>
<evidence type="ECO:0000259" key="5">
    <source>
        <dbReference type="Pfam" id="PF20981"/>
    </source>
</evidence>
<comment type="similarity">
    <text evidence="1">Belongs to the AAR2 family.</text>
</comment>
<dbReference type="OrthoDB" id="201752at2759"/>
<keyword evidence="7" id="KW-1185">Reference proteome</keyword>
<feature type="domain" description="AAR2 C-terminal" evidence="4">
    <location>
        <begin position="191"/>
        <end position="358"/>
    </location>
</feature>
<dbReference type="PANTHER" id="PTHR12689:SF4">
    <property type="entry name" value="PROTEIN AAR2 HOMOLOG"/>
    <property type="match status" value="1"/>
</dbReference>
<feature type="region of interest" description="Disordered" evidence="2">
    <location>
        <begin position="406"/>
        <end position="438"/>
    </location>
</feature>
<dbReference type="InterPro" id="IPR038514">
    <property type="entry name" value="AAR2_C_sf"/>
</dbReference>
<dbReference type="Pfam" id="PF20981">
    <property type="entry name" value="AAR2_1st"/>
    <property type="match status" value="1"/>
</dbReference>
<keyword evidence="3" id="KW-0732">Signal</keyword>
<feature type="chain" id="PRO_5025650478" evidence="3">
    <location>
        <begin position="22"/>
        <end position="438"/>
    </location>
</feature>
<evidence type="ECO:0000313" key="6">
    <source>
        <dbReference type="EMBL" id="KAF2006895.1"/>
    </source>
</evidence>
<dbReference type="CDD" id="cd13778">
    <property type="entry name" value="Aar2_C"/>
    <property type="match status" value="1"/>
</dbReference>
<dbReference type="PANTHER" id="PTHR12689">
    <property type="entry name" value="A1 CISTRON SPLICING FACTOR AAR2-RELATED"/>
    <property type="match status" value="1"/>
</dbReference>
<dbReference type="GO" id="GO:0000244">
    <property type="term" value="P:spliceosomal tri-snRNP complex assembly"/>
    <property type="evidence" value="ECO:0007669"/>
    <property type="project" value="TreeGrafter"/>
</dbReference>
<evidence type="ECO:0000256" key="2">
    <source>
        <dbReference type="SAM" id="MobiDB-lite"/>
    </source>
</evidence>
<protein>
    <submittedName>
        <fullName evidence="6">AAR2 domain-containing protein</fullName>
    </submittedName>
</protein>
<gene>
    <name evidence="6" type="ORF">P154DRAFT_569591</name>
</gene>
<organism evidence="6 7">
    <name type="scientific">Amniculicola lignicola CBS 123094</name>
    <dbReference type="NCBI Taxonomy" id="1392246"/>
    <lineage>
        <taxon>Eukaryota</taxon>
        <taxon>Fungi</taxon>
        <taxon>Dikarya</taxon>
        <taxon>Ascomycota</taxon>
        <taxon>Pezizomycotina</taxon>
        <taxon>Dothideomycetes</taxon>
        <taxon>Pleosporomycetidae</taxon>
        <taxon>Pleosporales</taxon>
        <taxon>Amniculicolaceae</taxon>
        <taxon>Amniculicola</taxon>
    </lineage>
</organism>
<evidence type="ECO:0000259" key="4">
    <source>
        <dbReference type="Pfam" id="PF05282"/>
    </source>
</evidence>
<dbReference type="Gene3D" id="2.60.34.20">
    <property type="match status" value="1"/>
</dbReference>
<dbReference type="CDD" id="cd13777">
    <property type="entry name" value="Aar2_N"/>
    <property type="match status" value="1"/>
</dbReference>
<dbReference type="Proteomes" id="UP000799779">
    <property type="component" value="Unassembled WGS sequence"/>
</dbReference>
<dbReference type="InterPro" id="IPR033647">
    <property type="entry name" value="Aar2_N"/>
</dbReference>
<accession>A0A6A5X2B7</accession>
<sequence>MDPATQTHCVLLLALPPDALAGIDLLSFTTTPRFHGVKNLPPGLHFVFAASDASVALRHGAWFYVSPGAGPPQVFIKRWDKATEDLVADTAPTEVLRWRANLGSVWKDGLTPYRQTVKSTDAGGEDEVTEESTDWDQLTSHISPSLLSRISGLNPDHWSLTSASSAAQDLEHIPGLEKSNSVLYPEKELQFLPVDLKRTWRVGATGTERTEAARDRSWALGELIEKHCKGTSVRSRELEVLGELQFAFLMVLTLNNNSCLEQWQRLLGLFFTCRQAVKERSHLFIELLKTLRLQLSHCTDMETVIFDLAEPNGGFLRPLLRKFRLGLDDFGGKAKVDVVDEFDELQEFLKEKFGWELDDSFVKHGPLQLEDGEQVELDVNGADEDDETGEFAPIIVDLTPAQIRELSREGGNQAVTEKKPDDEDDAEESDLEDMDTRF</sequence>
<dbReference type="Pfam" id="PF05282">
    <property type="entry name" value="AAR2"/>
    <property type="match status" value="1"/>
</dbReference>
<feature type="signal peptide" evidence="3">
    <location>
        <begin position="1"/>
        <end position="21"/>
    </location>
</feature>
<dbReference type="Gene3D" id="1.25.40.550">
    <property type="entry name" value="Aar2, C-terminal domain-like"/>
    <property type="match status" value="1"/>
</dbReference>
<dbReference type="AlphaFoldDB" id="A0A6A5X2B7"/>
<dbReference type="EMBL" id="ML977558">
    <property type="protein sequence ID" value="KAF2006895.1"/>
    <property type="molecule type" value="Genomic_DNA"/>
</dbReference>
<proteinExistence type="inferred from homology"/>
<dbReference type="InterPro" id="IPR033648">
    <property type="entry name" value="AAR2_C"/>
</dbReference>
<evidence type="ECO:0000256" key="1">
    <source>
        <dbReference type="ARBA" id="ARBA00006281"/>
    </source>
</evidence>
<reference evidence="6" key="1">
    <citation type="journal article" date="2020" name="Stud. Mycol.">
        <title>101 Dothideomycetes genomes: a test case for predicting lifestyles and emergence of pathogens.</title>
        <authorList>
            <person name="Haridas S."/>
            <person name="Albert R."/>
            <person name="Binder M."/>
            <person name="Bloem J."/>
            <person name="Labutti K."/>
            <person name="Salamov A."/>
            <person name="Andreopoulos B."/>
            <person name="Baker S."/>
            <person name="Barry K."/>
            <person name="Bills G."/>
            <person name="Bluhm B."/>
            <person name="Cannon C."/>
            <person name="Castanera R."/>
            <person name="Culley D."/>
            <person name="Daum C."/>
            <person name="Ezra D."/>
            <person name="Gonzalez J."/>
            <person name="Henrissat B."/>
            <person name="Kuo A."/>
            <person name="Liang C."/>
            <person name="Lipzen A."/>
            <person name="Lutzoni F."/>
            <person name="Magnuson J."/>
            <person name="Mondo S."/>
            <person name="Nolan M."/>
            <person name="Ohm R."/>
            <person name="Pangilinan J."/>
            <person name="Park H.-J."/>
            <person name="Ramirez L."/>
            <person name="Alfaro M."/>
            <person name="Sun H."/>
            <person name="Tritt A."/>
            <person name="Yoshinaga Y."/>
            <person name="Zwiers L.-H."/>
            <person name="Turgeon B."/>
            <person name="Goodwin S."/>
            <person name="Spatafora J."/>
            <person name="Crous P."/>
            <person name="Grigoriev I."/>
        </authorList>
    </citation>
    <scope>NUCLEOTIDE SEQUENCE</scope>
    <source>
        <strain evidence="6">CBS 123094</strain>
    </source>
</reference>
<evidence type="ECO:0000256" key="3">
    <source>
        <dbReference type="SAM" id="SignalP"/>
    </source>
</evidence>
<dbReference type="InterPro" id="IPR038516">
    <property type="entry name" value="AAR2_N_sf"/>
</dbReference>
<evidence type="ECO:0000313" key="7">
    <source>
        <dbReference type="Proteomes" id="UP000799779"/>
    </source>
</evidence>
<dbReference type="InterPro" id="IPR007946">
    <property type="entry name" value="AAR2"/>
</dbReference>